<dbReference type="AlphaFoldDB" id="A0A6G7XBN8"/>
<protein>
    <submittedName>
        <fullName evidence="2">Uncharacterized protein</fullName>
    </submittedName>
</protein>
<sequence length="146" mass="15646">MLNRGPESKKNESTKTDEGDLQAWSISYSACMQEEGIKYPDPPSDPSQGAAALDIESLGGMDAFSAADGVCRGKLGDPPMAKGPKRNMPNEEEMFKNNLELAKCLREQGVDVEDPTRGSMLDLPQGISPDLFEKCGSGSITMSTAE</sequence>
<name>A0A6G7XBN8_9MICO</name>
<evidence type="ECO:0000313" key="2">
    <source>
        <dbReference type="EMBL" id="QIK61973.1"/>
    </source>
</evidence>
<dbReference type="RefSeq" id="WP_166287710.1">
    <property type="nucleotide sequence ID" value="NZ_CP049863.1"/>
</dbReference>
<keyword evidence="3" id="KW-1185">Reference proteome</keyword>
<dbReference type="EMBL" id="CP049863">
    <property type="protein sequence ID" value="QIK61973.1"/>
    <property type="molecule type" value="Genomic_DNA"/>
</dbReference>
<dbReference type="Proteomes" id="UP000502677">
    <property type="component" value="Chromosome"/>
</dbReference>
<evidence type="ECO:0000313" key="3">
    <source>
        <dbReference type="Proteomes" id="UP000502677"/>
    </source>
</evidence>
<evidence type="ECO:0000256" key="1">
    <source>
        <dbReference type="SAM" id="MobiDB-lite"/>
    </source>
</evidence>
<accession>A0A6G7XBN8</accession>
<dbReference type="KEGG" id="lvi:G7068_01180"/>
<organism evidence="2 3">
    <name type="scientific">Leucobacter viscericola</name>
    <dbReference type="NCBI Taxonomy" id="2714935"/>
    <lineage>
        <taxon>Bacteria</taxon>
        <taxon>Bacillati</taxon>
        <taxon>Actinomycetota</taxon>
        <taxon>Actinomycetes</taxon>
        <taxon>Micrococcales</taxon>
        <taxon>Microbacteriaceae</taxon>
        <taxon>Leucobacter</taxon>
    </lineage>
</organism>
<gene>
    <name evidence="2" type="ORF">G7068_01180</name>
</gene>
<feature type="region of interest" description="Disordered" evidence="1">
    <location>
        <begin position="109"/>
        <end position="146"/>
    </location>
</feature>
<proteinExistence type="predicted"/>
<feature type="compositionally biased region" description="Basic and acidic residues" evidence="1">
    <location>
        <begin position="1"/>
        <end position="18"/>
    </location>
</feature>
<reference evidence="2 3" key="1">
    <citation type="submission" date="2020-03" db="EMBL/GenBank/DDBJ databases">
        <title>Leucobacter sp. nov., isolated from beetles.</title>
        <authorList>
            <person name="Hyun D.-W."/>
            <person name="Bae J.-W."/>
        </authorList>
    </citation>
    <scope>NUCLEOTIDE SEQUENCE [LARGE SCALE GENOMIC DNA]</scope>
    <source>
        <strain evidence="2 3">HDW9C</strain>
    </source>
</reference>
<feature type="region of interest" description="Disordered" evidence="1">
    <location>
        <begin position="1"/>
        <end position="22"/>
    </location>
</feature>